<dbReference type="InterPro" id="IPR035892">
    <property type="entry name" value="C2_domain_sf"/>
</dbReference>
<dbReference type="SUPFAM" id="SSF49562">
    <property type="entry name" value="C2 domain (Calcium/lipid-binding domain, CaLB)"/>
    <property type="match status" value="1"/>
</dbReference>
<evidence type="ECO:0000256" key="1">
    <source>
        <dbReference type="ARBA" id="ARBA00022737"/>
    </source>
</evidence>
<dbReference type="PRINTS" id="PR00360">
    <property type="entry name" value="C2DOMAIN"/>
</dbReference>
<feature type="compositionally biased region" description="Low complexity" evidence="2">
    <location>
        <begin position="288"/>
        <end position="302"/>
    </location>
</feature>
<evidence type="ECO:0000256" key="2">
    <source>
        <dbReference type="SAM" id="MobiDB-lite"/>
    </source>
</evidence>
<dbReference type="InterPro" id="IPR052098">
    <property type="entry name" value="Presynaptic_Scaffold_Bsn/Pclo"/>
</dbReference>
<keyword evidence="1" id="KW-0677">Repeat</keyword>
<dbReference type="Proteomes" id="UP000678393">
    <property type="component" value="Unassembled WGS sequence"/>
</dbReference>
<reference evidence="4" key="1">
    <citation type="submission" date="2021-04" db="EMBL/GenBank/DDBJ databases">
        <authorList>
            <consortium name="Molecular Ecology Group"/>
        </authorList>
    </citation>
    <scope>NUCLEOTIDE SEQUENCE</scope>
</reference>
<dbReference type="InterPro" id="IPR000008">
    <property type="entry name" value="C2_dom"/>
</dbReference>
<dbReference type="GO" id="GO:0098882">
    <property type="term" value="F:structural constituent of presynaptic active zone"/>
    <property type="evidence" value="ECO:0007669"/>
    <property type="project" value="TreeGrafter"/>
</dbReference>
<keyword evidence="5" id="KW-1185">Reference proteome</keyword>
<dbReference type="OrthoDB" id="270970at2759"/>
<proteinExistence type="predicted"/>
<sequence>MKYLTDDSSQSGISDAESTRSEPVRDARYNKIKNHQITLGIFLSKRIKGQKEQMSINLSVSDLEASPTSDVTPAMPLLDDVKAKSRTILRNIGSGSRPVSEEFSAGEVEDMLNAMYRVESDNSVDADEPIMKHMTEGGVTILKQIDRKQRSDNPSHVFSAPLGSGLGMKIVGGKQIPGSKELGAYVTAIYPILADQLHGELDVGHQMPSLSPVSLHVQPDSCRSSYDNLPPKCEESVKEAPQPRPRGGHAASKQGVDPRQLAAHLQEIQETVSPADNSPCSSKDIATPSLSSSCSTPRSDPSLTISDRQQLPGSTSVSAANNRMDKFLDVSLQLQISHDDFDNTLNIHVIQARNLRPQDLNGQSDPFVKLYLLPGRGPENKRRTKHIAKTLNPEWHQTVMFHDVARLELQNKVLEITVWDYDRFKANDFLGELIIELREFAFLDNKPHWYPLKEHVMLNSFELPKATVSPPKPTNKGQTAAGSHRQQKKLGVSSLVCNSLIILSVSEETIEDKNNIFFFFFFFFLFSLLLERLCSVKAGRDLWIWPFCSLCI</sequence>
<dbReference type="CDD" id="cd04031">
    <property type="entry name" value="C2A_RIM1alpha"/>
    <property type="match status" value="1"/>
</dbReference>
<name>A0A8S4A1J5_9EUPU</name>
<dbReference type="GO" id="GO:1904071">
    <property type="term" value="P:presynaptic active zone assembly"/>
    <property type="evidence" value="ECO:0007669"/>
    <property type="project" value="TreeGrafter"/>
</dbReference>
<dbReference type="GO" id="GO:0035418">
    <property type="term" value="P:protein localization to synapse"/>
    <property type="evidence" value="ECO:0007669"/>
    <property type="project" value="TreeGrafter"/>
</dbReference>
<dbReference type="Gene3D" id="2.60.40.150">
    <property type="entry name" value="C2 domain"/>
    <property type="match status" value="1"/>
</dbReference>
<dbReference type="PANTHER" id="PTHR14113">
    <property type="entry name" value="PICCOLO/BASSOON"/>
    <property type="match status" value="1"/>
</dbReference>
<feature type="domain" description="C2" evidence="3">
    <location>
        <begin position="326"/>
        <end position="450"/>
    </location>
</feature>
<feature type="compositionally biased region" description="Polar residues" evidence="2">
    <location>
        <begin position="271"/>
        <end position="281"/>
    </location>
</feature>
<dbReference type="AlphaFoldDB" id="A0A8S4A1J5"/>
<feature type="compositionally biased region" description="Basic and acidic residues" evidence="2">
    <location>
        <begin position="17"/>
        <end position="28"/>
    </location>
</feature>
<protein>
    <recommendedName>
        <fullName evidence="3">C2 domain-containing protein</fullName>
    </recommendedName>
</protein>
<dbReference type="GO" id="GO:0030424">
    <property type="term" value="C:axon"/>
    <property type="evidence" value="ECO:0007669"/>
    <property type="project" value="TreeGrafter"/>
</dbReference>
<dbReference type="GO" id="GO:0098978">
    <property type="term" value="C:glutamatergic synapse"/>
    <property type="evidence" value="ECO:0007669"/>
    <property type="project" value="TreeGrafter"/>
</dbReference>
<feature type="compositionally biased region" description="Polar residues" evidence="2">
    <location>
        <begin position="1"/>
        <end position="13"/>
    </location>
</feature>
<dbReference type="InterPro" id="IPR001565">
    <property type="entry name" value="Synaptotagmin"/>
</dbReference>
<evidence type="ECO:0000259" key="3">
    <source>
        <dbReference type="PROSITE" id="PS50004"/>
    </source>
</evidence>
<dbReference type="EMBL" id="CAJHNH020005724">
    <property type="protein sequence ID" value="CAG5132876.1"/>
    <property type="molecule type" value="Genomic_DNA"/>
</dbReference>
<feature type="compositionally biased region" description="Polar residues" evidence="2">
    <location>
        <begin position="303"/>
        <end position="317"/>
    </location>
</feature>
<dbReference type="GO" id="GO:0098982">
    <property type="term" value="C:GABA-ergic synapse"/>
    <property type="evidence" value="ECO:0007669"/>
    <property type="project" value="TreeGrafter"/>
</dbReference>
<dbReference type="PRINTS" id="PR00399">
    <property type="entry name" value="SYNAPTOTAGMN"/>
</dbReference>
<dbReference type="PROSITE" id="PS50004">
    <property type="entry name" value="C2"/>
    <property type="match status" value="1"/>
</dbReference>
<gene>
    <name evidence="4" type="ORF">CUNI_LOCUS18434</name>
</gene>
<evidence type="ECO:0000313" key="5">
    <source>
        <dbReference type="Proteomes" id="UP000678393"/>
    </source>
</evidence>
<comment type="caution">
    <text evidence="4">The sequence shown here is derived from an EMBL/GenBank/DDBJ whole genome shotgun (WGS) entry which is preliminary data.</text>
</comment>
<dbReference type="PANTHER" id="PTHR14113:SF6">
    <property type="entry name" value="PROTEIN PICCOLO"/>
    <property type="match status" value="1"/>
</dbReference>
<dbReference type="GO" id="GO:0016020">
    <property type="term" value="C:membrane"/>
    <property type="evidence" value="ECO:0007669"/>
    <property type="project" value="InterPro"/>
</dbReference>
<dbReference type="GO" id="GO:0048788">
    <property type="term" value="C:cytoskeleton of presynaptic active zone"/>
    <property type="evidence" value="ECO:0007669"/>
    <property type="project" value="TreeGrafter"/>
</dbReference>
<feature type="region of interest" description="Disordered" evidence="2">
    <location>
        <begin position="212"/>
        <end position="257"/>
    </location>
</feature>
<feature type="region of interest" description="Disordered" evidence="2">
    <location>
        <begin position="1"/>
        <end position="28"/>
    </location>
</feature>
<dbReference type="SMART" id="SM00239">
    <property type="entry name" value="C2"/>
    <property type="match status" value="1"/>
</dbReference>
<accession>A0A8S4A1J5</accession>
<dbReference type="Pfam" id="PF00168">
    <property type="entry name" value="C2"/>
    <property type="match status" value="1"/>
</dbReference>
<feature type="region of interest" description="Disordered" evidence="2">
    <location>
        <begin position="271"/>
        <end position="317"/>
    </location>
</feature>
<evidence type="ECO:0000313" key="4">
    <source>
        <dbReference type="EMBL" id="CAG5132876.1"/>
    </source>
</evidence>
<organism evidence="4 5">
    <name type="scientific">Candidula unifasciata</name>
    <dbReference type="NCBI Taxonomy" id="100452"/>
    <lineage>
        <taxon>Eukaryota</taxon>
        <taxon>Metazoa</taxon>
        <taxon>Spiralia</taxon>
        <taxon>Lophotrochozoa</taxon>
        <taxon>Mollusca</taxon>
        <taxon>Gastropoda</taxon>
        <taxon>Heterobranchia</taxon>
        <taxon>Euthyneura</taxon>
        <taxon>Panpulmonata</taxon>
        <taxon>Eupulmonata</taxon>
        <taxon>Stylommatophora</taxon>
        <taxon>Helicina</taxon>
        <taxon>Helicoidea</taxon>
        <taxon>Geomitridae</taxon>
        <taxon>Candidula</taxon>
    </lineage>
</organism>